<name>A0A0A9DLV2_ARUDO</name>
<reference evidence="1" key="2">
    <citation type="journal article" date="2015" name="Data Brief">
        <title>Shoot transcriptome of the giant reed, Arundo donax.</title>
        <authorList>
            <person name="Barrero R.A."/>
            <person name="Guerrero F.D."/>
            <person name="Moolhuijzen P."/>
            <person name="Goolsby J.A."/>
            <person name="Tidwell J."/>
            <person name="Bellgard S.E."/>
            <person name="Bellgard M.I."/>
        </authorList>
    </citation>
    <scope>NUCLEOTIDE SEQUENCE</scope>
    <source>
        <tissue evidence="1">Shoot tissue taken approximately 20 cm above the soil surface</tissue>
    </source>
</reference>
<protein>
    <submittedName>
        <fullName evidence="1">Uncharacterized protein</fullName>
    </submittedName>
</protein>
<dbReference type="AlphaFoldDB" id="A0A0A9DLV2"/>
<evidence type="ECO:0000313" key="1">
    <source>
        <dbReference type="EMBL" id="JAD87643.1"/>
    </source>
</evidence>
<sequence>MEWQPITRPREELGKLVARLAMSWCSHEMCGPASTLEVLPKEIS</sequence>
<organism evidence="1">
    <name type="scientific">Arundo donax</name>
    <name type="common">Giant reed</name>
    <name type="synonym">Donax arundinaceus</name>
    <dbReference type="NCBI Taxonomy" id="35708"/>
    <lineage>
        <taxon>Eukaryota</taxon>
        <taxon>Viridiplantae</taxon>
        <taxon>Streptophyta</taxon>
        <taxon>Embryophyta</taxon>
        <taxon>Tracheophyta</taxon>
        <taxon>Spermatophyta</taxon>
        <taxon>Magnoliopsida</taxon>
        <taxon>Liliopsida</taxon>
        <taxon>Poales</taxon>
        <taxon>Poaceae</taxon>
        <taxon>PACMAD clade</taxon>
        <taxon>Arundinoideae</taxon>
        <taxon>Arundineae</taxon>
        <taxon>Arundo</taxon>
    </lineage>
</organism>
<dbReference type="EMBL" id="GBRH01210252">
    <property type="protein sequence ID" value="JAD87643.1"/>
    <property type="molecule type" value="Transcribed_RNA"/>
</dbReference>
<proteinExistence type="predicted"/>
<reference evidence="1" key="1">
    <citation type="submission" date="2014-09" db="EMBL/GenBank/DDBJ databases">
        <authorList>
            <person name="Magalhaes I.L.F."/>
            <person name="Oliveira U."/>
            <person name="Santos F.R."/>
            <person name="Vidigal T.H.D.A."/>
            <person name="Brescovit A.D."/>
            <person name="Santos A.J."/>
        </authorList>
    </citation>
    <scope>NUCLEOTIDE SEQUENCE</scope>
    <source>
        <tissue evidence="1">Shoot tissue taken approximately 20 cm above the soil surface</tissue>
    </source>
</reference>
<accession>A0A0A9DLV2</accession>